<sequence>MASRVLNTSQDGFNLLQAEIVPEEASRFPIRASEIFHSTSHRCVRPQYDPFDGLRVLVCFPSKKPLKNAPMLHWLQDLLRETLGSSKKITYDQFCYNVTDTGVGEQPFHSYRRHGGKVGAVQRIKKGLPEIQDMISDYHAVFFMSVESDIDTRDSPFFDKANIILFEYHSRYTAGVMSRGPSVQPELLELASAEKTYGKVLAEKFGIPPDDWHAIVCKDQKRLNSRTAFISDALNLLISRNQMENVFAFCLYAR</sequence>
<dbReference type="RefSeq" id="XP_024706490.1">
    <property type="nucleotide sequence ID" value="XM_024847633.1"/>
</dbReference>
<protein>
    <submittedName>
        <fullName evidence="1">Uncharacterized protein</fullName>
    </submittedName>
</protein>
<dbReference type="VEuPathDB" id="FungiDB:P170DRAFT_425447"/>
<dbReference type="Proteomes" id="UP000234275">
    <property type="component" value="Unassembled WGS sequence"/>
</dbReference>
<organism evidence="1 2">
    <name type="scientific">Aspergillus steynii IBT 23096</name>
    <dbReference type="NCBI Taxonomy" id="1392250"/>
    <lineage>
        <taxon>Eukaryota</taxon>
        <taxon>Fungi</taxon>
        <taxon>Dikarya</taxon>
        <taxon>Ascomycota</taxon>
        <taxon>Pezizomycotina</taxon>
        <taxon>Eurotiomycetes</taxon>
        <taxon>Eurotiomycetidae</taxon>
        <taxon>Eurotiales</taxon>
        <taxon>Aspergillaceae</taxon>
        <taxon>Aspergillus</taxon>
        <taxon>Aspergillus subgen. Circumdati</taxon>
    </lineage>
</organism>
<gene>
    <name evidence="1" type="ORF">P170DRAFT_425447</name>
</gene>
<name>A0A2I2GE63_9EURO</name>
<comment type="caution">
    <text evidence="1">The sequence shown here is derived from an EMBL/GenBank/DDBJ whole genome shotgun (WGS) entry which is preliminary data.</text>
</comment>
<dbReference type="GeneID" id="36555332"/>
<reference evidence="1 2" key="1">
    <citation type="submission" date="2016-12" db="EMBL/GenBank/DDBJ databases">
        <title>The genomes of Aspergillus section Nigri reveals drivers in fungal speciation.</title>
        <authorList>
            <consortium name="DOE Joint Genome Institute"/>
            <person name="Vesth T.C."/>
            <person name="Nybo J."/>
            <person name="Theobald S."/>
            <person name="Brandl J."/>
            <person name="Frisvad J.C."/>
            <person name="Nielsen K.F."/>
            <person name="Lyhne E.K."/>
            <person name="Kogle M.E."/>
            <person name="Kuo A."/>
            <person name="Riley R."/>
            <person name="Clum A."/>
            <person name="Nolan M."/>
            <person name="Lipzen A."/>
            <person name="Salamov A."/>
            <person name="Henrissat B."/>
            <person name="Wiebenga A."/>
            <person name="De Vries R.P."/>
            <person name="Grigoriev I.V."/>
            <person name="Mortensen U.H."/>
            <person name="Andersen M.R."/>
            <person name="Baker S.E."/>
        </authorList>
    </citation>
    <scope>NUCLEOTIDE SEQUENCE [LARGE SCALE GENOMIC DNA]</scope>
    <source>
        <strain evidence="1 2">IBT 23096</strain>
    </source>
</reference>
<evidence type="ECO:0000313" key="1">
    <source>
        <dbReference type="EMBL" id="PLB51188.1"/>
    </source>
</evidence>
<proteinExistence type="predicted"/>
<dbReference type="OrthoDB" id="4524949at2759"/>
<dbReference type="EMBL" id="MSFO01000003">
    <property type="protein sequence ID" value="PLB51188.1"/>
    <property type="molecule type" value="Genomic_DNA"/>
</dbReference>
<dbReference type="AlphaFoldDB" id="A0A2I2GE63"/>
<accession>A0A2I2GE63</accession>
<evidence type="ECO:0000313" key="2">
    <source>
        <dbReference type="Proteomes" id="UP000234275"/>
    </source>
</evidence>
<keyword evidence="2" id="KW-1185">Reference proteome</keyword>